<feature type="region of interest" description="Disordered" evidence="1">
    <location>
        <begin position="17"/>
        <end position="36"/>
    </location>
</feature>
<dbReference type="AlphaFoldDB" id="A0A840PYA1"/>
<organism evidence="2 3">
    <name type="scientific">Saccharopolyspora phatthalungensis</name>
    <dbReference type="NCBI Taxonomy" id="664693"/>
    <lineage>
        <taxon>Bacteria</taxon>
        <taxon>Bacillati</taxon>
        <taxon>Actinomycetota</taxon>
        <taxon>Actinomycetes</taxon>
        <taxon>Pseudonocardiales</taxon>
        <taxon>Pseudonocardiaceae</taxon>
        <taxon>Saccharopolyspora</taxon>
    </lineage>
</organism>
<protein>
    <submittedName>
        <fullName evidence="2">Uncharacterized protein</fullName>
    </submittedName>
</protein>
<evidence type="ECO:0000256" key="1">
    <source>
        <dbReference type="SAM" id="MobiDB-lite"/>
    </source>
</evidence>
<evidence type="ECO:0000313" key="3">
    <source>
        <dbReference type="Proteomes" id="UP000584374"/>
    </source>
</evidence>
<gene>
    <name evidence="2" type="ORF">BJ970_000468</name>
</gene>
<comment type="caution">
    <text evidence="2">The sequence shown here is derived from an EMBL/GenBank/DDBJ whole genome shotgun (WGS) entry which is preliminary data.</text>
</comment>
<evidence type="ECO:0000313" key="2">
    <source>
        <dbReference type="EMBL" id="MBB5152934.1"/>
    </source>
</evidence>
<dbReference type="Proteomes" id="UP000584374">
    <property type="component" value="Unassembled WGS sequence"/>
</dbReference>
<sequence>MNEYQYYDIAVEQSLDARQQAQARSPSTAPTESGPF</sequence>
<keyword evidence="3" id="KW-1185">Reference proteome</keyword>
<accession>A0A840PYA1</accession>
<name>A0A840PYA1_9PSEU</name>
<reference evidence="2 3" key="1">
    <citation type="submission" date="2020-08" db="EMBL/GenBank/DDBJ databases">
        <title>Sequencing the genomes of 1000 actinobacteria strains.</title>
        <authorList>
            <person name="Klenk H.-P."/>
        </authorList>
    </citation>
    <scope>NUCLEOTIDE SEQUENCE [LARGE SCALE GENOMIC DNA]</scope>
    <source>
        <strain evidence="2 3">DSM 45584</strain>
    </source>
</reference>
<proteinExistence type="predicted"/>
<dbReference type="EMBL" id="JACHIW010000001">
    <property type="protein sequence ID" value="MBB5152934.1"/>
    <property type="molecule type" value="Genomic_DNA"/>
</dbReference>